<feature type="domain" description="MOSC" evidence="10">
    <location>
        <begin position="109"/>
        <end position="251"/>
    </location>
</feature>
<evidence type="ECO:0000256" key="1">
    <source>
        <dbReference type="ARBA" id="ARBA00001974"/>
    </source>
</evidence>
<evidence type="ECO:0000256" key="4">
    <source>
        <dbReference type="ARBA" id="ARBA00022723"/>
    </source>
</evidence>
<keyword evidence="13" id="KW-1185">Reference proteome</keyword>
<dbReference type="Gene3D" id="3.40.50.80">
    <property type="entry name" value="Nucleotide-binding domain of ferredoxin-NADP reductase (FNR) module"/>
    <property type="match status" value="1"/>
</dbReference>
<dbReference type="InterPro" id="IPR050415">
    <property type="entry name" value="MRET"/>
</dbReference>
<evidence type="ECO:0000256" key="8">
    <source>
        <dbReference type="ARBA" id="ARBA00023014"/>
    </source>
</evidence>
<evidence type="ECO:0000259" key="10">
    <source>
        <dbReference type="PROSITE" id="PS51340"/>
    </source>
</evidence>
<organism evidence="12 13">
    <name type="scientific">Streptosporangium oxazolinicum</name>
    <dbReference type="NCBI Taxonomy" id="909287"/>
    <lineage>
        <taxon>Bacteria</taxon>
        <taxon>Bacillati</taxon>
        <taxon>Actinomycetota</taxon>
        <taxon>Actinomycetes</taxon>
        <taxon>Streptosporangiales</taxon>
        <taxon>Streptosporangiaceae</taxon>
        <taxon>Streptosporangium</taxon>
    </lineage>
</organism>
<dbReference type="Proteomes" id="UP001501251">
    <property type="component" value="Unassembled WGS sequence"/>
</dbReference>
<dbReference type="Pfam" id="PF00111">
    <property type="entry name" value="Fer2"/>
    <property type="match status" value="1"/>
</dbReference>
<evidence type="ECO:0000313" key="13">
    <source>
        <dbReference type="Proteomes" id="UP001501251"/>
    </source>
</evidence>
<dbReference type="Gene3D" id="2.40.33.20">
    <property type="entry name" value="PK beta-barrel domain-like"/>
    <property type="match status" value="1"/>
</dbReference>
<dbReference type="InterPro" id="IPR012675">
    <property type="entry name" value="Beta-grasp_dom_sf"/>
</dbReference>
<dbReference type="InterPro" id="IPR011037">
    <property type="entry name" value="Pyrv_Knase-like_insert_dom_sf"/>
</dbReference>
<dbReference type="InterPro" id="IPR039261">
    <property type="entry name" value="FNR_nucleotide-bd"/>
</dbReference>
<dbReference type="EMBL" id="BAABAQ010000010">
    <property type="protein sequence ID" value="GAA4199996.1"/>
    <property type="molecule type" value="Genomic_DNA"/>
</dbReference>
<keyword evidence="6" id="KW-0560">Oxidoreductase</keyword>
<keyword evidence="5" id="KW-0274">FAD</keyword>
<dbReference type="CDD" id="cd00207">
    <property type="entry name" value="fer2"/>
    <property type="match status" value="1"/>
</dbReference>
<keyword evidence="2" id="KW-0285">Flavoprotein</keyword>
<evidence type="ECO:0008006" key="14">
    <source>
        <dbReference type="Google" id="ProtNLM"/>
    </source>
</evidence>
<dbReference type="SUPFAM" id="SSF63380">
    <property type="entry name" value="Riboflavin synthase domain-like"/>
    <property type="match status" value="1"/>
</dbReference>
<dbReference type="SUPFAM" id="SSF52343">
    <property type="entry name" value="Ferredoxin reductase-like, C-terminal NADP-linked domain"/>
    <property type="match status" value="1"/>
</dbReference>
<dbReference type="InterPro" id="IPR036010">
    <property type="entry name" value="2Fe-2S_ferredoxin-like_sf"/>
</dbReference>
<accession>A0ABP8B7Q4</accession>
<dbReference type="PANTHER" id="PTHR47354:SF6">
    <property type="entry name" value="NADH OXIDOREDUCTASE HCR"/>
    <property type="match status" value="1"/>
</dbReference>
<feature type="domain" description="2Fe-2S ferredoxin-type" evidence="9">
    <location>
        <begin position="525"/>
        <end position="606"/>
    </location>
</feature>
<dbReference type="InterPro" id="IPR017938">
    <property type="entry name" value="Riboflavin_synthase-like_b-brl"/>
</dbReference>
<dbReference type="PRINTS" id="PR00410">
    <property type="entry name" value="PHEHYDRXLASE"/>
</dbReference>
<dbReference type="CDD" id="cd06184">
    <property type="entry name" value="flavohem_like_fad_nad_binding"/>
    <property type="match status" value="1"/>
</dbReference>
<proteinExistence type="predicted"/>
<protein>
    <recommendedName>
        <fullName evidence="14">MOSC domain-containing protein</fullName>
    </recommendedName>
</protein>
<dbReference type="PROSITE" id="PS51085">
    <property type="entry name" value="2FE2S_FER_2"/>
    <property type="match status" value="1"/>
</dbReference>
<evidence type="ECO:0000256" key="7">
    <source>
        <dbReference type="ARBA" id="ARBA00023004"/>
    </source>
</evidence>
<dbReference type="Gene3D" id="3.10.20.30">
    <property type="match status" value="1"/>
</dbReference>
<dbReference type="InterPro" id="IPR005302">
    <property type="entry name" value="MoCF_Sase_C"/>
</dbReference>
<evidence type="ECO:0000256" key="5">
    <source>
        <dbReference type="ARBA" id="ARBA00022827"/>
    </source>
</evidence>
<evidence type="ECO:0000313" key="12">
    <source>
        <dbReference type="EMBL" id="GAA4199996.1"/>
    </source>
</evidence>
<dbReference type="PROSITE" id="PS51340">
    <property type="entry name" value="MOSC"/>
    <property type="match status" value="1"/>
</dbReference>
<keyword evidence="3" id="KW-0001">2Fe-2S</keyword>
<dbReference type="SUPFAM" id="SSF54292">
    <property type="entry name" value="2Fe-2S ferredoxin-like"/>
    <property type="match status" value="1"/>
</dbReference>
<evidence type="ECO:0000259" key="9">
    <source>
        <dbReference type="PROSITE" id="PS51085"/>
    </source>
</evidence>
<keyword evidence="8" id="KW-0411">Iron-sulfur</keyword>
<dbReference type="Gene3D" id="2.40.30.10">
    <property type="entry name" value="Translation factors"/>
    <property type="match status" value="1"/>
</dbReference>
<evidence type="ECO:0000256" key="2">
    <source>
        <dbReference type="ARBA" id="ARBA00022630"/>
    </source>
</evidence>
<dbReference type="RefSeq" id="WP_344920728.1">
    <property type="nucleotide sequence ID" value="NZ_BAABAQ010000010.1"/>
</dbReference>
<dbReference type="InterPro" id="IPR017927">
    <property type="entry name" value="FAD-bd_FR_type"/>
</dbReference>
<dbReference type="InterPro" id="IPR001041">
    <property type="entry name" value="2Fe-2S_ferredoxin-type"/>
</dbReference>
<sequence>MNGARLERVVRYPLKGFGGEDLEHVVLRPGAGLPYDRFLAVANGRVAVRPDGDWTPSPAFVRLAANDGLPLFGAELDPAGAAFTLTGPDRRRLRVSFEDPEDVAAANAVLAGWFPSGPGLSPRLVRAAGAYWDHEDANVSLINLETVEALSAAAGQPLDPMRFRANLYLGGLPAWEEFALVGRRIRVGEAELEVLRPTDRCRATSVDPGTAAVGPNVPALLGREFGHGFCGVYARVVRSGRLDIGSPVGDLAAAPRAACDGAAVADAAEWPRPMRIVSRVRESRNVVSLWLRDPLAGLRRATLPGQYVRVHGGDGVGPLWRSYTVSAVERDLVRISVRRLDPQGRMSRLLHSGPGEGDTLLVSGPFGDTVLTDQDGDPLLLVSAGIGITPVIAMLRACVESGTSRPVTVLHGARSGRDLALWEEAGTLVRRLPRGTAGLFLSRPGVGDVAAPGVTEGRIDRDVLRAALPGPGTTAYVCGPVAFMREVRAALVEAGAASERIHYELFASPAGAGTATGTPPLPGPFDVDFAVSGVRARWTPESGTLLDLAEAAGLTPPSACRSGTCRSCAQAVSGGTAYLAEPLATPPAGSVLLCGAVPVGDLTVQC</sequence>
<dbReference type="PANTHER" id="PTHR47354">
    <property type="entry name" value="NADH OXIDOREDUCTASE HCR"/>
    <property type="match status" value="1"/>
</dbReference>
<gene>
    <name evidence="12" type="ORF">GCM10022252_52590</name>
</gene>
<dbReference type="SUPFAM" id="SSF50800">
    <property type="entry name" value="PK beta-barrel domain-like"/>
    <property type="match status" value="1"/>
</dbReference>
<comment type="cofactor">
    <cofactor evidence="1">
        <name>FAD</name>
        <dbReference type="ChEBI" id="CHEBI:57692"/>
    </cofactor>
</comment>
<dbReference type="InterPro" id="IPR001433">
    <property type="entry name" value="OxRdtase_FAD/NAD-bd"/>
</dbReference>
<keyword evidence="4" id="KW-0479">Metal-binding</keyword>
<comment type="caution">
    <text evidence="12">The sequence shown here is derived from an EMBL/GenBank/DDBJ whole genome shotgun (WGS) entry which is preliminary data.</text>
</comment>
<evidence type="ECO:0000256" key="6">
    <source>
        <dbReference type="ARBA" id="ARBA00023002"/>
    </source>
</evidence>
<evidence type="ECO:0000259" key="11">
    <source>
        <dbReference type="PROSITE" id="PS51384"/>
    </source>
</evidence>
<dbReference type="PROSITE" id="PS51384">
    <property type="entry name" value="FAD_FR"/>
    <property type="match status" value="1"/>
</dbReference>
<dbReference type="Pfam" id="PF00175">
    <property type="entry name" value="NAD_binding_1"/>
    <property type="match status" value="1"/>
</dbReference>
<keyword evidence="7" id="KW-0408">Iron</keyword>
<reference evidence="13" key="1">
    <citation type="journal article" date="2019" name="Int. J. Syst. Evol. Microbiol.">
        <title>The Global Catalogue of Microorganisms (GCM) 10K type strain sequencing project: providing services to taxonomists for standard genome sequencing and annotation.</title>
        <authorList>
            <consortium name="The Broad Institute Genomics Platform"/>
            <consortium name="The Broad Institute Genome Sequencing Center for Infectious Disease"/>
            <person name="Wu L."/>
            <person name="Ma J."/>
        </authorList>
    </citation>
    <scope>NUCLEOTIDE SEQUENCE [LARGE SCALE GENOMIC DNA]</scope>
    <source>
        <strain evidence="13">JCM 17388</strain>
    </source>
</reference>
<evidence type="ECO:0000256" key="3">
    <source>
        <dbReference type="ARBA" id="ARBA00022714"/>
    </source>
</evidence>
<dbReference type="Pfam" id="PF03473">
    <property type="entry name" value="MOSC"/>
    <property type="match status" value="1"/>
</dbReference>
<feature type="domain" description="FAD-binding FR-type" evidence="11">
    <location>
        <begin position="269"/>
        <end position="372"/>
    </location>
</feature>
<name>A0ABP8B7Q4_9ACTN</name>